<evidence type="ECO:0000256" key="1">
    <source>
        <dbReference type="SAM" id="Phobius"/>
    </source>
</evidence>
<feature type="transmembrane region" description="Helical" evidence="1">
    <location>
        <begin position="87"/>
        <end position="112"/>
    </location>
</feature>
<keyword evidence="1" id="KW-0472">Membrane</keyword>
<keyword evidence="1" id="KW-0812">Transmembrane</keyword>
<evidence type="ECO:0000313" key="2">
    <source>
        <dbReference type="EMBL" id="RAQ28787.1"/>
    </source>
</evidence>
<dbReference type="AlphaFoldDB" id="A0A328UBT2"/>
<feature type="transmembrane region" description="Helical" evidence="1">
    <location>
        <begin position="210"/>
        <end position="232"/>
    </location>
</feature>
<keyword evidence="3" id="KW-1185">Reference proteome</keyword>
<protein>
    <submittedName>
        <fullName evidence="2">Uncharacterized protein</fullName>
    </submittedName>
</protein>
<name>A0A328UBT2_9FIRM</name>
<dbReference type="EMBL" id="QLYR01000004">
    <property type="protein sequence ID" value="RAQ28787.1"/>
    <property type="molecule type" value="Genomic_DNA"/>
</dbReference>
<feature type="transmembrane region" description="Helical" evidence="1">
    <location>
        <begin position="132"/>
        <end position="152"/>
    </location>
</feature>
<reference evidence="2 3" key="1">
    <citation type="submission" date="2018-06" db="EMBL/GenBank/DDBJ databases">
        <title>Noncontiguous genome sequence of Ruminococcaceae bacterium ASD2818.</title>
        <authorList>
            <person name="Chaplin A.V."/>
            <person name="Sokolova S.R."/>
            <person name="Kochetkova T.O."/>
            <person name="Goltsov A.Y."/>
            <person name="Trofimov D.Y."/>
            <person name="Efimov B.A."/>
        </authorList>
    </citation>
    <scope>NUCLEOTIDE SEQUENCE [LARGE SCALE GENOMIC DNA]</scope>
    <source>
        <strain evidence="2 3">ASD2818</strain>
    </source>
</reference>
<accession>A0A328UBT2</accession>
<dbReference type="Proteomes" id="UP000249377">
    <property type="component" value="Unassembled WGS sequence"/>
</dbReference>
<gene>
    <name evidence="2" type="ORF">DPQ25_08330</name>
</gene>
<organism evidence="2 3">
    <name type="scientific">Hydrogeniiclostridium mannosilyticum</name>
    <dbReference type="NCBI Taxonomy" id="2764322"/>
    <lineage>
        <taxon>Bacteria</taxon>
        <taxon>Bacillati</taxon>
        <taxon>Bacillota</taxon>
        <taxon>Clostridia</taxon>
        <taxon>Eubacteriales</taxon>
        <taxon>Acutalibacteraceae</taxon>
        <taxon>Hydrogeniiclostridium</taxon>
    </lineage>
</organism>
<feature type="transmembrane region" description="Helical" evidence="1">
    <location>
        <begin position="20"/>
        <end position="42"/>
    </location>
</feature>
<evidence type="ECO:0000313" key="3">
    <source>
        <dbReference type="Proteomes" id="UP000249377"/>
    </source>
</evidence>
<proteinExistence type="predicted"/>
<feature type="transmembrane region" description="Helical" evidence="1">
    <location>
        <begin position="159"/>
        <end position="180"/>
    </location>
</feature>
<dbReference type="RefSeq" id="WP_112332709.1">
    <property type="nucleotide sequence ID" value="NZ_QLYR01000004.1"/>
</dbReference>
<sequence>MKLNAMIRYQCRSAVKPLCIFYGILYSLMLFGVILAGIAGGGDISTNGAELSCFVYLCFFGSLSFSEDFKYFLQNGFTRRRIYASTLCTFALVSFFMSVFDTLMSTLLGLSGSYVSLFTTLYGGGQNILAHWLWMLLAYLFFCGISFAAAVLKNRIGKTLFILLLITLGILLFVLLPILAVNVLPAEVTSGLFHFFARLLGFGPNRTLQLWAPMLTFLAATAVFSGFSYLLMRRAELK</sequence>
<feature type="transmembrane region" description="Helical" evidence="1">
    <location>
        <begin position="48"/>
        <end position="66"/>
    </location>
</feature>
<keyword evidence="1" id="KW-1133">Transmembrane helix</keyword>
<comment type="caution">
    <text evidence="2">The sequence shown here is derived from an EMBL/GenBank/DDBJ whole genome shotgun (WGS) entry which is preliminary data.</text>
</comment>